<evidence type="ECO:0000256" key="3">
    <source>
        <dbReference type="ARBA" id="ARBA00022723"/>
    </source>
</evidence>
<dbReference type="EC" id="1.14.14.154" evidence="6"/>
<keyword evidence="4" id="KW-0408">Iron</keyword>
<dbReference type="InterPro" id="IPR002403">
    <property type="entry name" value="Cyt_P450_E_grp-IV"/>
</dbReference>
<dbReference type="InterPro" id="IPR036396">
    <property type="entry name" value="Cyt_P450_sf"/>
</dbReference>
<feature type="compositionally biased region" description="Acidic residues" evidence="5">
    <location>
        <begin position="57"/>
        <end position="67"/>
    </location>
</feature>
<evidence type="ECO:0000313" key="7">
    <source>
        <dbReference type="Proteomes" id="UP001357485"/>
    </source>
</evidence>
<keyword evidence="7" id="KW-1185">Reference proteome</keyword>
<evidence type="ECO:0000256" key="5">
    <source>
        <dbReference type="SAM" id="MobiDB-lite"/>
    </source>
</evidence>
<comment type="similarity">
    <text evidence="2">Belongs to the cytochrome P450 family.</text>
</comment>
<evidence type="ECO:0000256" key="4">
    <source>
        <dbReference type="ARBA" id="ARBA00023004"/>
    </source>
</evidence>
<name>A0ABR0ITS9_9PEZI</name>
<dbReference type="SUPFAM" id="SSF48264">
    <property type="entry name" value="Cytochrome P450"/>
    <property type="match status" value="1"/>
</dbReference>
<dbReference type="EMBL" id="JAVRRA010028922">
    <property type="protein sequence ID" value="KAK5024815.1"/>
    <property type="molecule type" value="Genomic_DNA"/>
</dbReference>
<feature type="non-terminal residue" evidence="6">
    <location>
        <position position="67"/>
    </location>
</feature>
<evidence type="ECO:0000256" key="2">
    <source>
        <dbReference type="ARBA" id="ARBA00010617"/>
    </source>
</evidence>
<comment type="cofactor">
    <cofactor evidence="1">
        <name>heme</name>
        <dbReference type="ChEBI" id="CHEBI:30413"/>
    </cofactor>
</comment>
<dbReference type="PRINTS" id="PR00465">
    <property type="entry name" value="EP450IV"/>
</dbReference>
<reference evidence="6 7" key="1">
    <citation type="submission" date="2023-08" db="EMBL/GenBank/DDBJ databases">
        <title>Black Yeasts Isolated from many extreme environments.</title>
        <authorList>
            <person name="Coleine C."/>
            <person name="Stajich J.E."/>
            <person name="Selbmann L."/>
        </authorList>
    </citation>
    <scope>NUCLEOTIDE SEQUENCE [LARGE SCALE GENOMIC DNA]</scope>
    <source>
        <strain evidence="6 7">CCFEE 536</strain>
    </source>
</reference>
<dbReference type="Proteomes" id="UP001357485">
    <property type="component" value="Unassembled WGS sequence"/>
</dbReference>
<evidence type="ECO:0000313" key="6">
    <source>
        <dbReference type="EMBL" id="KAK5024815.1"/>
    </source>
</evidence>
<accession>A0ABR0ITS9</accession>
<organism evidence="6 7">
    <name type="scientific">Cryomyces antarcticus</name>
    <dbReference type="NCBI Taxonomy" id="329879"/>
    <lineage>
        <taxon>Eukaryota</taxon>
        <taxon>Fungi</taxon>
        <taxon>Dikarya</taxon>
        <taxon>Ascomycota</taxon>
        <taxon>Pezizomycotina</taxon>
        <taxon>Dothideomycetes</taxon>
        <taxon>Dothideomycetes incertae sedis</taxon>
        <taxon>Cryomyces</taxon>
    </lineage>
</organism>
<keyword evidence="6" id="KW-0560">Oxidoreductase</keyword>
<protein>
    <submittedName>
        <fullName evidence="6">Lanosterol 14-alpha-demethylase</fullName>
        <ecNumber evidence="6">1.14.14.154</ecNumber>
    </submittedName>
</protein>
<gene>
    <name evidence="6" type="primary">ERG11_4</name>
    <name evidence="6" type="ORF">LTR16_012305</name>
</gene>
<feature type="region of interest" description="Disordered" evidence="5">
    <location>
        <begin position="29"/>
        <end position="67"/>
    </location>
</feature>
<evidence type="ECO:0000256" key="1">
    <source>
        <dbReference type="ARBA" id="ARBA00001971"/>
    </source>
</evidence>
<dbReference type="Pfam" id="PF00067">
    <property type="entry name" value="p450"/>
    <property type="match status" value="1"/>
</dbReference>
<sequence length="67" mass="7418">MRKVKTPMPVEGTPYTIPTSHVLLAAPGVTSKSPEHFPNPSSWEPHRWDAGANTKGEDEDEEKIDYG</sequence>
<keyword evidence="3" id="KW-0479">Metal-binding</keyword>
<dbReference type="InterPro" id="IPR001128">
    <property type="entry name" value="Cyt_P450"/>
</dbReference>
<dbReference type="GO" id="GO:0008398">
    <property type="term" value="F:sterol 14-demethylase activity"/>
    <property type="evidence" value="ECO:0007669"/>
    <property type="project" value="UniProtKB-EC"/>
</dbReference>
<proteinExistence type="inferred from homology"/>
<comment type="caution">
    <text evidence="6">The sequence shown here is derived from an EMBL/GenBank/DDBJ whole genome shotgun (WGS) entry which is preliminary data.</text>
</comment>
<dbReference type="Gene3D" id="1.10.630.10">
    <property type="entry name" value="Cytochrome P450"/>
    <property type="match status" value="1"/>
</dbReference>